<dbReference type="Pfam" id="PF12680">
    <property type="entry name" value="SnoaL_2"/>
    <property type="match status" value="2"/>
</dbReference>
<dbReference type="InterPro" id="IPR037401">
    <property type="entry name" value="SnoaL-like"/>
</dbReference>
<evidence type="ECO:0000313" key="3">
    <source>
        <dbReference type="Proteomes" id="UP001144096"/>
    </source>
</evidence>
<evidence type="ECO:0000313" key="2">
    <source>
        <dbReference type="EMBL" id="MCR6490853.1"/>
    </source>
</evidence>
<dbReference type="Proteomes" id="UP001144096">
    <property type="component" value="Unassembled WGS sequence"/>
</dbReference>
<organism evidence="2 3">
    <name type="scientific">Amycolatopsis iheyensis</name>
    <dbReference type="NCBI Taxonomy" id="2945988"/>
    <lineage>
        <taxon>Bacteria</taxon>
        <taxon>Bacillati</taxon>
        <taxon>Actinomycetota</taxon>
        <taxon>Actinomycetes</taxon>
        <taxon>Pseudonocardiales</taxon>
        <taxon>Pseudonocardiaceae</taxon>
        <taxon>Amycolatopsis</taxon>
    </lineage>
</organism>
<protein>
    <submittedName>
        <fullName evidence="2">Nuclear transport factor 2 family protein</fullName>
    </submittedName>
</protein>
<dbReference type="EMBL" id="JAMXQV010000062">
    <property type="protein sequence ID" value="MCR6490853.1"/>
    <property type="molecule type" value="Genomic_DNA"/>
</dbReference>
<dbReference type="InterPro" id="IPR032710">
    <property type="entry name" value="NTF2-like_dom_sf"/>
</dbReference>
<proteinExistence type="predicted"/>
<comment type="caution">
    <text evidence="2">The sequence shown here is derived from an EMBL/GenBank/DDBJ whole genome shotgun (WGS) entry which is preliminary data.</text>
</comment>
<sequence>MTTPREVFAALSDGISEGRFSELSALYAEDTVVEHPQAVPRPTRIEGRDVVHERFTGALAGAYRFKRNNVVVHETTDPEVVVAEYDYDAESVETGRTTTTANIQVLRVRDGLIVHSRDYHDYLRLAVIRDGVDQLAKAYEQAPPRELSPATPESAETVLERLVHGVAGGRWDELPELYAEETHVTHPFLPGSAVIRTRDEVREHFQAGKAMNPGFSVADLVTYQGADPEVLIGEFAYQGEYGGRPVRIANIFSIRVRDGLIVESRDYGDHLGIAGDLGRIPELAAKL</sequence>
<reference evidence="2" key="1">
    <citation type="submission" date="2022-06" db="EMBL/GenBank/DDBJ databases">
        <title>Amycolatopsis iheyaensis sp. nov., a new species of the genus Amycolatopsis isolated from soil in Iheya island, Japan.</title>
        <authorList>
            <person name="Ngamcharungchit C."/>
            <person name="Kanto H."/>
            <person name="Take A."/>
            <person name="Intra B."/>
            <person name="Matsumoto A."/>
            <person name="Panbangred W."/>
            <person name="Inahashi Y."/>
        </authorList>
    </citation>
    <scope>NUCLEOTIDE SEQUENCE</scope>
    <source>
        <strain evidence="2">OK19-0408</strain>
    </source>
</reference>
<keyword evidence="3" id="KW-1185">Reference proteome</keyword>
<accession>A0A9X2SR92</accession>
<name>A0A9X2SR92_9PSEU</name>
<dbReference type="RefSeq" id="WP_257927432.1">
    <property type="nucleotide sequence ID" value="NZ_JAMXQV010000062.1"/>
</dbReference>
<dbReference type="Gene3D" id="3.10.450.50">
    <property type="match status" value="2"/>
</dbReference>
<feature type="domain" description="SnoaL-like" evidence="1">
    <location>
        <begin position="11"/>
        <end position="115"/>
    </location>
</feature>
<feature type="domain" description="SnoaL-like" evidence="1">
    <location>
        <begin position="160"/>
        <end position="263"/>
    </location>
</feature>
<dbReference type="AlphaFoldDB" id="A0A9X2SR92"/>
<gene>
    <name evidence="2" type="ORF">M8542_49550</name>
</gene>
<evidence type="ECO:0000259" key="1">
    <source>
        <dbReference type="Pfam" id="PF12680"/>
    </source>
</evidence>
<dbReference type="SUPFAM" id="SSF54427">
    <property type="entry name" value="NTF2-like"/>
    <property type="match status" value="2"/>
</dbReference>